<feature type="compositionally biased region" description="Low complexity" evidence="1">
    <location>
        <begin position="166"/>
        <end position="178"/>
    </location>
</feature>
<feature type="non-terminal residue" evidence="2">
    <location>
        <position position="1"/>
    </location>
</feature>
<dbReference type="PANTHER" id="PTHR31286">
    <property type="entry name" value="GLYCINE-RICH CELL WALL STRUCTURAL PROTEIN 1.8-LIKE"/>
    <property type="match status" value="1"/>
</dbReference>
<evidence type="ECO:0000256" key="1">
    <source>
        <dbReference type="SAM" id="MobiDB-lite"/>
    </source>
</evidence>
<dbReference type="AlphaFoldDB" id="A0A2Z7A6E7"/>
<accession>A0A2Z7A6E7</accession>
<evidence type="ECO:0000313" key="2">
    <source>
        <dbReference type="EMBL" id="KZV17056.1"/>
    </source>
</evidence>
<dbReference type="PANTHER" id="PTHR31286:SF99">
    <property type="entry name" value="DUF4283 DOMAIN-CONTAINING PROTEIN"/>
    <property type="match status" value="1"/>
</dbReference>
<keyword evidence="3" id="KW-1185">Reference proteome</keyword>
<feature type="compositionally biased region" description="Basic residues" evidence="1">
    <location>
        <begin position="141"/>
        <end position="155"/>
    </location>
</feature>
<evidence type="ECO:0000313" key="3">
    <source>
        <dbReference type="Proteomes" id="UP000250235"/>
    </source>
</evidence>
<protein>
    <submittedName>
        <fullName evidence="2">Uncharacterized protein</fullName>
    </submittedName>
</protein>
<gene>
    <name evidence="2" type="ORF">F511_12386</name>
</gene>
<organism evidence="2 3">
    <name type="scientific">Dorcoceras hygrometricum</name>
    <dbReference type="NCBI Taxonomy" id="472368"/>
    <lineage>
        <taxon>Eukaryota</taxon>
        <taxon>Viridiplantae</taxon>
        <taxon>Streptophyta</taxon>
        <taxon>Embryophyta</taxon>
        <taxon>Tracheophyta</taxon>
        <taxon>Spermatophyta</taxon>
        <taxon>Magnoliopsida</taxon>
        <taxon>eudicotyledons</taxon>
        <taxon>Gunneridae</taxon>
        <taxon>Pentapetalae</taxon>
        <taxon>asterids</taxon>
        <taxon>lamiids</taxon>
        <taxon>Lamiales</taxon>
        <taxon>Gesneriaceae</taxon>
        <taxon>Didymocarpoideae</taxon>
        <taxon>Trichosporeae</taxon>
        <taxon>Loxocarpinae</taxon>
        <taxon>Dorcoceras</taxon>
    </lineage>
</organism>
<dbReference type="EMBL" id="KV018466">
    <property type="protein sequence ID" value="KZV17056.1"/>
    <property type="molecule type" value="Genomic_DNA"/>
</dbReference>
<sequence length="256" mass="27836">PGEFWTHKSLGKVATVIGNPLHMDNVTLDRGNDRYARVLVELDISQPHIREFQVTLPSGLDIDLSVVYEFEPRFCDGCENLGHSKERCLTLKEQKGKSVAPVAKPAVTVAKASAPPKHGQDQTMGAEPSYRYRSSSPPATTHRKKSRTRSRSRKPPTRDGPPVPPAAASAKAPNIDAPPLEHVPNDGLGDFEVVGKKGKTKKKNVNVPVQACSSSSCTDYIPIDECTNLPIEGAQSVKLYKKTQRDGDPEYASVSS</sequence>
<feature type="compositionally biased region" description="Low complexity" evidence="1">
    <location>
        <begin position="128"/>
        <end position="138"/>
    </location>
</feature>
<reference evidence="2 3" key="1">
    <citation type="journal article" date="2015" name="Proc. Natl. Acad. Sci. U.S.A.">
        <title>The resurrection genome of Boea hygrometrica: A blueprint for survival of dehydration.</title>
        <authorList>
            <person name="Xiao L."/>
            <person name="Yang G."/>
            <person name="Zhang L."/>
            <person name="Yang X."/>
            <person name="Zhao S."/>
            <person name="Ji Z."/>
            <person name="Zhou Q."/>
            <person name="Hu M."/>
            <person name="Wang Y."/>
            <person name="Chen M."/>
            <person name="Xu Y."/>
            <person name="Jin H."/>
            <person name="Xiao X."/>
            <person name="Hu G."/>
            <person name="Bao F."/>
            <person name="Hu Y."/>
            <person name="Wan P."/>
            <person name="Li L."/>
            <person name="Deng X."/>
            <person name="Kuang T."/>
            <person name="Xiang C."/>
            <person name="Zhu J.K."/>
            <person name="Oliver M.J."/>
            <person name="He Y."/>
        </authorList>
    </citation>
    <scope>NUCLEOTIDE SEQUENCE [LARGE SCALE GENOMIC DNA]</scope>
    <source>
        <strain evidence="3">cv. XS01</strain>
    </source>
</reference>
<proteinExistence type="predicted"/>
<feature type="region of interest" description="Disordered" evidence="1">
    <location>
        <begin position="109"/>
        <end position="186"/>
    </location>
</feature>
<dbReference type="Proteomes" id="UP000250235">
    <property type="component" value="Unassembled WGS sequence"/>
</dbReference>
<dbReference type="OrthoDB" id="913442at2759"/>
<dbReference type="InterPro" id="IPR040256">
    <property type="entry name" value="At4g02000-like"/>
</dbReference>
<name>A0A2Z7A6E7_9LAMI</name>